<sequence>MLSQEKDGASSRAIDTLKGTLSLGDKLLMSSLSSDDLDKMLLYWPRGELLSRPPGEFAQVQGDALKRKLEDRVHRLLREVTKLWEAKKEAVGWYQQTERERLRSFRGK</sequence>
<evidence type="ECO:0000313" key="1">
    <source>
        <dbReference type="EMBL" id="KAL0355609.1"/>
    </source>
</evidence>
<reference evidence="1" key="1">
    <citation type="submission" date="2020-06" db="EMBL/GenBank/DDBJ databases">
        <authorList>
            <person name="Li T."/>
            <person name="Hu X."/>
            <person name="Zhang T."/>
            <person name="Song X."/>
            <person name="Zhang H."/>
            <person name="Dai N."/>
            <person name="Sheng W."/>
            <person name="Hou X."/>
            <person name="Wei L."/>
        </authorList>
    </citation>
    <scope>NUCLEOTIDE SEQUENCE</scope>
    <source>
        <strain evidence="1">G02</strain>
        <tissue evidence="1">Leaf</tissue>
    </source>
</reference>
<dbReference type="AlphaFoldDB" id="A0AAW2PHH6"/>
<protein>
    <submittedName>
        <fullName evidence="1">Uncharacterized protein</fullName>
    </submittedName>
</protein>
<dbReference type="EMBL" id="JACGWJ010000017">
    <property type="protein sequence ID" value="KAL0355609.1"/>
    <property type="molecule type" value="Genomic_DNA"/>
</dbReference>
<proteinExistence type="predicted"/>
<reference evidence="1" key="2">
    <citation type="journal article" date="2024" name="Plant">
        <title>Genomic evolution and insights into agronomic trait innovations of Sesamum species.</title>
        <authorList>
            <person name="Miao H."/>
            <person name="Wang L."/>
            <person name="Qu L."/>
            <person name="Liu H."/>
            <person name="Sun Y."/>
            <person name="Le M."/>
            <person name="Wang Q."/>
            <person name="Wei S."/>
            <person name="Zheng Y."/>
            <person name="Lin W."/>
            <person name="Duan Y."/>
            <person name="Cao H."/>
            <person name="Xiong S."/>
            <person name="Wang X."/>
            <person name="Wei L."/>
            <person name="Li C."/>
            <person name="Ma Q."/>
            <person name="Ju M."/>
            <person name="Zhao R."/>
            <person name="Li G."/>
            <person name="Mu C."/>
            <person name="Tian Q."/>
            <person name="Mei H."/>
            <person name="Zhang T."/>
            <person name="Gao T."/>
            <person name="Zhang H."/>
        </authorList>
    </citation>
    <scope>NUCLEOTIDE SEQUENCE</scope>
    <source>
        <strain evidence="1">G02</strain>
    </source>
</reference>
<organism evidence="1">
    <name type="scientific">Sesamum radiatum</name>
    <name type="common">Black benniseed</name>
    <dbReference type="NCBI Taxonomy" id="300843"/>
    <lineage>
        <taxon>Eukaryota</taxon>
        <taxon>Viridiplantae</taxon>
        <taxon>Streptophyta</taxon>
        <taxon>Embryophyta</taxon>
        <taxon>Tracheophyta</taxon>
        <taxon>Spermatophyta</taxon>
        <taxon>Magnoliopsida</taxon>
        <taxon>eudicotyledons</taxon>
        <taxon>Gunneridae</taxon>
        <taxon>Pentapetalae</taxon>
        <taxon>asterids</taxon>
        <taxon>lamiids</taxon>
        <taxon>Lamiales</taxon>
        <taxon>Pedaliaceae</taxon>
        <taxon>Sesamum</taxon>
    </lineage>
</organism>
<name>A0AAW2PHH6_SESRA</name>
<comment type="caution">
    <text evidence="1">The sequence shown here is derived from an EMBL/GenBank/DDBJ whole genome shotgun (WGS) entry which is preliminary data.</text>
</comment>
<accession>A0AAW2PHH6</accession>
<gene>
    <name evidence="1" type="ORF">Sradi_4007800</name>
</gene>